<dbReference type="EMBL" id="JAAIUW010000002">
    <property type="protein sequence ID" value="KAF7840249.1"/>
    <property type="molecule type" value="Genomic_DNA"/>
</dbReference>
<evidence type="ECO:0000313" key="2">
    <source>
        <dbReference type="EMBL" id="KAF7840249.1"/>
    </source>
</evidence>
<dbReference type="Proteomes" id="UP000634136">
    <property type="component" value="Unassembled WGS sequence"/>
</dbReference>
<proteinExistence type="predicted"/>
<evidence type="ECO:0000313" key="3">
    <source>
        <dbReference type="Proteomes" id="UP000634136"/>
    </source>
</evidence>
<name>A0A834X8N4_9FABA</name>
<comment type="caution">
    <text evidence="2">The sequence shown here is derived from an EMBL/GenBank/DDBJ whole genome shotgun (WGS) entry which is preliminary data.</text>
</comment>
<dbReference type="AlphaFoldDB" id="A0A834X8N4"/>
<feature type="region of interest" description="Disordered" evidence="1">
    <location>
        <begin position="1"/>
        <end position="47"/>
    </location>
</feature>
<accession>A0A834X8N4</accession>
<organism evidence="2 3">
    <name type="scientific">Senna tora</name>
    <dbReference type="NCBI Taxonomy" id="362788"/>
    <lineage>
        <taxon>Eukaryota</taxon>
        <taxon>Viridiplantae</taxon>
        <taxon>Streptophyta</taxon>
        <taxon>Embryophyta</taxon>
        <taxon>Tracheophyta</taxon>
        <taxon>Spermatophyta</taxon>
        <taxon>Magnoliopsida</taxon>
        <taxon>eudicotyledons</taxon>
        <taxon>Gunneridae</taxon>
        <taxon>Pentapetalae</taxon>
        <taxon>rosids</taxon>
        <taxon>fabids</taxon>
        <taxon>Fabales</taxon>
        <taxon>Fabaceae</taxon>
        <taxon>Caesalpinioideae</taxon>
        <taxon>Cassia clade</taxon>
        <taxon>Senna</taxon>
    </lineage>
</organism>
<feature type="compositionally biased region" description="Basic and acidic residues" evidence="1">
    <location>
        <begin position="1"/>
        <end position="15"/>
    </location>
</feature>
<protein>
    <submittedName>
        <fullName evidence="2">Uncharacterized protein</fullName>
    </submittedName>
</protein>
<reference evidence="2" key="1">
    <citation type="submission" date="2020-09" db="EMBL/GenBank/DDBJ databases">
        <title>Genome-Enabled Discovery of Anthraquinone Biosynthesis in Senna tora.</title>
        <authorList>
            <person name="Kang S.-H."/>
            <person name="Pandey R.P."/>
            <person name="Lee C.-M."/>
            <person name="Sim J.-S."/>
            <person name="Jeong J.-T."/>
            <person name="Choi B.-S."/>
            <person name="Jung M."/>
            <person name="Ginzburg D."/>
            <person name="Zhao K."/>
            <person name="Won S.Y."/>
            <person name="Oh T.-J."/>
            <person name="Yu Y."/>
            <person name="Kim N.-H."/>
            <person name="Lee O.R."/>
            <person name="Lee T.-H."/>
            <person name="Bashyal P."/>
            <person name="Kim T.-S."/>
            <person name="Lee W.-H."/>
            <person name="Kawkins C."/>
            <person name="Kim C.-K."/>
            <person name="Kim J.S."/>
            <person name="Ahn B.O."/>
            <person name="Rhee S.Y."/>
            <person name="Sohng J.K."/>
        </authorList>
    </citation>
    <scope>NUCLEOTIDE SEQUENCE</scope>
    <source>
        <tissue evidence="2">Leaf</tissue>
    </source>
</reference>
<keyword evidence="3" id="KW-1185">Reference proteome</keyword>
<evidence type="ECO:0000256" key="1">
    <source>
        <dbReference type="SAM" id="MobiDB-lite"/>
    </source>
</evidence>
<gene>
    <name evidence="2" type="ORF">G2W53_002547</name>
</gene>
<dbReference type="OrthoDB" id="1159107at2759"/>
<sequence>MLQFDIKPEEVDKASPNRPLNHPPDLKPRPQPVEPTDKPTALPHTSA</sequence>